<dbReference type="AlphaFoldDB" id="A0A7G8BF92"/>
<keyword evidence="3" id="KW-1185">Reference proteome</keyword>
<evidence type="ECO:0000313" key="2">
    <source>
        <dbReference type="EMBL" id="QNI31212.1"/>
    </source>
</evidence>
<feature type="region of interest" description="Disordered" evidence="1">
    <location>
        <begin position="506"/>
        <end position="528"/>
    </location>
</feature>
<dbReference type="CDD" id="cd01646">
    <property type="entry name" value="RT_Bac_retron_I"/>
    <property type="match status" value="1"/>
</dbReference>
<proteinExistence type="predicted"/>
<dbReference type="KEGG" id="adin:H7849_19255"/>
<sequence>MTRGYFPGRVIPPVNSLGLGTALTDMLNYVRPIASKMVQKKANKLRSRCVTHSIPKRKHLRRTLSIPNPFHQCMLSDEIATNWLELEEFCSKSPFSLSAPILDSTRSIDRKTPLNIQPQFRAHRSVGRRYLLKTDIARFYPSIYTHSIPWALHGKPAARKDTQYQLLGNRLDLWTRETQDKQTGRIPIGPDSSFLIGEIVGTALDLELKDRLPALRGTRNIDDYYLYFDSVSDAETGLAALHSIARQFELEINDPKTEIVQLPDILEPSWKSELRNIVIRKTPQPQATDLLNLFDRAFEHSKNFPTDNVLTYAARQVLSSDIFEENWELCEALLLKAAIAEPTMMSVLELIYDNYASYHTSNDALASALYSICYYHAPLQQGNEVSWALWLARKLNVPIPKSVADAVAKLDDDVVALVALDLLEQGNFDTDQLELWYGHMAGSSLYEDHWLLAYEAHEHGWQPTTVKKDYVAADPFFSILQTHGVRFYGDGLAATTSYMEYGEEEIEGIDPDDYDPEEPEEEVDEIGL</sequence>
<keyword evidence="2" id="KW-0695">RNA-directed DNA polymerase</keyword>
<dbReference type="RefSeq" id="WP_186741667.1">
    <property type="nucleotide sequence ID" value="NZ_CP060394.1"/>
</dbReference>
<keyword evidence="2" id="KW-0548">Nucleotidyltransferase</keyword>
<gene>
    <name evidence="2" type="ORF">H7849_19255</name>
</gene>
<dbReference type="EMBL" id="CP060394">
    <property type="protein sequence ID" value="QNI31212.1"/>
    <property type="molecule type" value="Genomic_DNA"/>
</dbReference>
<protein>
    <submittedName>
        <fullName evidence="2">RNA-directed DNA polymerase</fullName>
    </submittedName>
</protein>
<name>A0A7G8BF92_9BACT</name>
<reference evidence="2 3" key="1">
    <citation type="submission" date="2020-08" db="EMBL/GenBank/DDBJ databases">
        <title>Edaphobacter telluris sp. nov. and Acidobacterium dinghuensis sp. nov., two acidobacteria isolated from forest soil.</title>
        <authorList>
            <person name="Fu J."/>
            <person name="Qiu L."/>
        </authorList>
    </citation>
    <scope>NUCLEOTIDE SEQUENCE [LARGE SCALE GENOMIC DNA]</scope>
    <source>
        <strain evidence="2">4Y35</strain>
    </source>
</reference>
<evidence type="ECO:0000256" key="1">
    <source>
        <dbReference type="SAM" id="MobiDB-lite"/>
    </source>
</evidence>
<organism evidence="2 3">
    <name type="scientific">Alloacidobacterium dinghuense</name>
    <dbReference type="NCBI Taxonomy" id="2763107"/>
    <lineage>
        <taxon>Bacteria</taxon>
        <taxon>Pseudomonadati</taxon>
        <taxon>Acidobacteriota</taxon>
        <taxon>Terriglobia</taxon>
        <taxon>Terriglobales</taxon>
        <taxon>Acidobacteriaceae</taxon>
        <taxon>Alloacidobacterium</taxon>
    </lineage>
</organism>
<dbReference type="GO" id="GO:0003964">
    <property type="term" value="F:RNA-directed DNA polymerase activity"/>
    <property type="evidence" value="ECO:0007669"/>
    <property type="project" value="UniProtKB-KW"/>
</dbReference>
<accession>A0A7G8BF92</accession>
<evidence type="ECO:0000313" key="3">
    <source>
        <dbReference type="Proteomes" id="UP000515312"/>
    </source>
</evidence>
<keyword evidence="2" id="KW-0808">Transferase</keyword>
<dbReference type="Proteomes" id="UP000515312">
    <property type="component" value="Chromosome"/>
</dbReference>